<feature type="signal peptide" evidence="1">
    <location>
        <begin position="1"/>
        <end position="25"/>
    </location>
</feature>
<keyword evidence="4" id="KW-1185">Reference proteome</keyword>
<proteinExistence type="predicted"/>
<dbReference type="AlphaFoldDB" id="A0A7S3C905"/>
<dbReference type="EMBL" id="HBHZ01002336">
    <property type="protein sequence ID" value="CAE0188738.1"/>
    <property type="molecule type" value="Transcribed_RNA"/>
</dbReference>
<sequence length="271" mass="28434">MRLSSAMKMVAVVAIVAAVATRTTAAVATRSADADAVWELENLRRSACAAMEAIAASECRDGSELLGCCSTVAAYEATACACALRGGGSDVVAQRAEPPSFDLEDSARRCQLTELGLGVADEECTPSRLAAINFPFLVDLAGAAGREQESERILDAWIAEQAFLLYESVDEQRAGLGKALPRSEERSYFPLCSQLALRAASECAPTWSPRGGKAHALACCDAIHRMNRDGVSCFCDEEVVGGLGGRGALSELASVASDACGLRVRMGESCK</sequence>
<evidence type="ECO:0000313" key="3">
    <source>
        <dbReference type="EMBL" id="WZN64169.1"/>
    </source>
</evidence>
<evidence type="ECO:0000313" key="4">
    <source>
        <dbReference type="Proteomes" id="UP001472866"/>
    </source>
</evidence>
<dbReference type="Proteomes" id="UP001472866">
    <property type="component" value="Chromosome 09"/>
</dbReference>
<evidence type="ECO:0008006" key="5">
    <source>
        <dbReference type="Google" id="ProtNLM"/>
    </source>
</evidence>
<evidence type="ECO:0000256" key="1">
    <source>
        <dbReference type="SAM" id="SignalP"/>
    </source>
</evidence>
<reference evidence="3 4" key="2">
    <citation type="submission" date="2024-03" db="EMBL/GenBank/DDBJ databases">
        <title>Complete genome sequence of the green alga Chloropicon roscoffensis RCC1871.</title>
        <authorList>
            <person name="Lemieux C."/>
            <person name="Pombert J.-F."/>
            <person name="Otis C."/>
            <person name="Turmel M."/>
        </authorList>
    </citation>
    <scope>NUCLEOTIDE SEQUENCE [LARGE SCALE GENOMIC DNA]</scope>
    <source>
        <strain evidence="3 4">RCC1871</strain>
    </source>
</reference>
<feature type="chain" id="PRO_5044661280" description="Extracellular protein" evidence="1">
    <location>
        <begin position="26"/>
        <end position="271"/>
    </location>
</feature>
<evidence type="ECO:0000313" key="2">
    <source>
        <dbReference type="EMBL" id="CAE0188738.1"/>
    </source>
</evidence>
<dbReference type="EMBL" id="CP151509">
    <property type="protein sequence ID" value="WZN64169.1"/>
    <property type="molecule type" value="Genomic_DNA"/>
</dbReference>
<keyword evidence="1" id="KW-0732">Signal</keyword>
<accession>A0A7S3C905</accession>
<organism evidence="2">
    <name type="scientific">Chloropicon roscoffensis</name>
    <dbReference type="NCBI Taxonomy" id="1461544"/>
    <lineage>
        <taxon>Eukaryota</taxon>
        <taxon>Viridiplantae</taxon>
        <taxon>Chlorophyta</taxon>
        <taxon>Chloropicophyceae</taxon>
        <taxon>Chloropicales</taxon>
        <taxon>Chloropicaceae</taxon>
        <taxon>Chloropicon</taxon>
    </lineage>
</organism>
<reference evidence="2" key="1">
    <citation type="submission" date="2021-01" db="EMBL/GenBank/DDBJ databases">
        <authorList>
            <person name="Corre E."/>
            <person name="Pelletier E."/>
            <person name="Niang G."/>
            <person name="Scheremetjew M."/>
            <person name="Finn R."/>
            <person name="Kale V."/>
            <person name="Holt S."/>
            <person name="Cochrane G."/>
            <person name="Meng A."/>
            <person name="Brown T."/>
            <person name="Cohen L."/>
        </authorList>
    </citation>
    <scope>NUCLEOTIDE SEQUENCE</scope>
    <source>
        <strain evidence="2">RCC1871</strain>
    </source>
</reference>
<name>A0A7S3C905_9CHLO</name>
<protein>
    <recommendedName>
        <fullName evidence="5">Extracellular protein</fullName>
    </recommendedName>
</protein>
<gene>
    <name evidence="2" type="ORF">CROS1456_LOCUS1809</name>
    <name evidence="3" type="ORF">HKI87_09g57230</name>
</gene>